<dbReference type="InterPro" id="IPR042002">
    <property type="entry name" value="Sortase_C"/>
</dbReference>
<dbReference type="Pfam" id="PF04203">
    <property type="entry name" value="Sortase"/>
    <property type="match status" value="1"/>
</dbReference>
<dbReference type="CDD" id="cd05827">
    <property type="entry name" value="Sortase_C"/>
    <property type="match status" value="1"/>
</dbReference>
<evidence type="ECO:0000313" key="4">
    <source>
        <dbReference type="Proteomes" id="UP001226691"/>
    </source>
</evidence>
<keyword evidence="4" id="KW-1185">Reference proteome</keyword>
<name>A0ABU0TWE9_MICTR</name>
<dbReference type="NCBIfam" id="NF033745">
    <property type="entry name" value="class_C_sortase"/>
    <property type="match status" value="1"/>
</dbReference>
<accession>A0ABU0TWE9</accession>
<comment type="caution">
    <text evidence="3">The sequence shown here is derived from an EMBL/GenBank/DDBJ whole genome shotgun (WGS) entry which is preliminary data.</text>
</comment>
<organism evidence="3 4">
    <name type="scientific">Microbacterium trichothecenolyticum</name>
    <name type="common">Aureobacterium trichothecenolyticum</name>
    <dbReference type="NCBI Taxonomy" id="69370"/>
    <lineage>
        <taxon>Bacteria</taxon>
        <taxon>Bacillati</taxon>
        <taxon>Actinomycetota</taxon>
        <taxon>Actinomycetes</taxon>
        <taxon>Micrococcales</taxon>
        <taxon>Microbacteriaceae</taxon>
        <taxon>Microbacterium</taxon>
    </lineage>
</organism>
<feature type="transmembrane region" description="Helical" evidence="2">
    <location>
        <begin position="21"/>
        <end position="47"/>
    </location>
</feature>
<dbReference type="EC" id="3.4.22.70" evidence="3"/>
<dbReference type="GO" id="GO:0016787">
    <property type="term" value="F:hydrolase activity"/>
    <property type="evidence" value="ECO:0007669"/>
    <property type="project" value="UniProtKB-KW"/>
</dbReference>
<sequence>MIDTVTVRRRDLRHVRRWRMPWGTAALVVVAFVGVLCMLYPSVASWWAQYNQSRLIVDVSTVVGSTSVTAREDALSLAHDYNAALVGGALVEAGSRVPQSSGAAAPGFDYADLLRADADGVMGRLRIPTIDVDLPIYHGTSDATLQKGVGHLEGTSLPVGGADQHSVLTAHRGLAGATLFDHLDQVHVGDTFTIEVFGEVLTYRVRDSRVVRPEETQTLYPQVGEDLVTLVTCTPLGVNTHRILVTGERITPTPPEDVARAGKAPDIPGFPWWLILMGVAVVLAGFVVWTAGYSRARSEVADEPIL</sequence>
<proteinExistence type="predicted"/>
<keyword evidence="2" id="KW-0472">Membrane</keyword>
<reference evidence="3 4" key="1">
    <citation type="submission" date="2023-07" db="EMBL/GenBank/DDBJ databases">
        <title>Functional and genomic diversity of the sorghum phyllosphere microbiome.</title>
        <authorList>
            <person name="Shade A."/>
        </authorList>
    </citation>
    <scope>NUCLEOTIDE SEQUENCE [LARGE SCALE GENOMIC DNA]</scope>
    <source>
        <strain evidence="3 4">SORGH_AS_1207</strain>
    </source>
</reference>
<dbReference type="InterPro" id="IPR005754">
    <property type="entry name" value="Sortase"/>
</dbReference>
<dbReference type="InterPro" id="IPR023365">
    <property type="entry name" value="Sortase_dom-sf"/>
</dbReference>
<keyword evidence="2" id="KW-0812">Transmembrane</keyword>
<dbReference type="RefSeq" id="WP_307483956.1">
    <property type="nucleotide sequence ID" value="NZ_JAUTBF010000001.1"/>
</dbReference>
<evidence type="ECO:0000256" key="2">
    <source>
        <dbReference type="SAM" id="Phobius"/>
    </source>
</evidence>
<dbReference type="SUPFAM" id="SSF63817">
    <property type="entry name" value="Sortase"/>
    <property type="match status" value="1"/>
</dbReference>
<dbReference type="Gene3D" id="2.40.260.10">
    <property type="entry name" value="Sortase"/>
    <property type="match status" value="1"/>
</dbReference>
<dbReference type="NCBIfam" id="TIGR01076">
    <property type="entry name" value="sortase_fam"/>
    <property type="match status" value="1"/>
</dbReference>
<dbReference type="Proteomes" id="UP001226691">
    <property type="component" value="Unassembled WGS sequence"/>
</dbReference>
<dbReference type="EMBL" id="JAUTBF010000001">
    <property type="protein sequence ID" value="MDQ1123840.1"/>
    <property type="molecule type" value="Genomic_DNA"/>
</dbReference>
<evidence type="ECO:0000256" key="1">
    <source>
        <dbReference type="ARBA" id="ARBA00022801"/>
    </source>
</evidence>
<keyword evidence="2" id="KW-1133">Transmembrane helix</keyword>
<evidence type="ECO:0000313" key="3">
    <source>
        <dbReference type="EMBL" id="MDQ1123840.1"/>
    </source>
</evidence>
<gene>
    <name evidence="3" type="ORF">QE412_002413</name>
</gene>
<protein>
    <submittedName>
        <fullName evidence="3">Sortase A</fullName>
        <ecNumber evidence="3">3.4.22.70</ecNumber>
    </submittedName>
</protein>
<feature type="transmembrane region" description="Helical" evidence="2">
    <location>
        <begin position="270"/>
        <end position="289"/>
    </location>
</feature>
<keyword evidence="1 3" id="KW-0378">Hydrolase</keyword>